<dbReference type="InterPro" id="IPR004131">
    <property type="entry name" value="PPase-energised_H-pump"/>
</dbReference>
<dbReference type="GO" id="GO:0016020">
    <property type="term" value="C:membrane"/>
    <property type="evidence" value="ECO:0007669"/>
    <property type="project" value="InterPro"/>
</dbReference>
<keyword evidence="4 10" id="KW-0812">Transmembrane</keyword>
<feature type="transmembrane region" description="Helical" evidence="10">
    <location>
        <begin position="151"/>
        <end position="178"/>
    </location>
</feature>
<evidence type="ECO:0000256" key="10">
    <source>
        <dbReference type="SAM" id="Phobius"/>
    </source>
</evidence>
<name>A0A445M928_ENSVE</name>
<evidence type="ECO:0000313" key="11">
    <source>
        <dbReference type="EMBL" id="RZR70752.1"/>
    </source>
</evidence>
<dbReference type="AlphaFoldDB" id="A0A445M928"/>
<protein>
    <recommendedName>
        <fullName evidence="2">H(+)-exporting diphosphatase</fullName>
        <ecNumber evidence="2">7.1.3.1</ecNumber>
    </recommendedName>
</protein>
<evidence type="ECO:0000256" key="4">
    <source>
        <dbReference type="ARBA" id="ARBA00022692"/>
    </source>
</evidence>
<comment type="subcellular location">
    <subcellularLocation>
        <location evidence="1">Endomembrane system</location>
        <topology evidence="1">Multi-pass membrane protein</topology>
    </subcellularLocation>
</comment>
<dbReference type="EC" id="7.1.3.1" evidence="2"/>
<keyword evidence="5" id="KW-0460">Magnesium</keyword>
<evidence type="ECO:0000256" key="8">
    <source>
        <dbReference type="ARBA" id="ARBA00023065"/>
    </source>
</evidence>
<keyword evidence="7 10" id="KW-1133">Transmembrane helix</keyword>
<dbReference type="EMBL" id="KV875457">
    <property type="protein sequence ID" value="RZR70752.1"/>
    <property type="molecule type" value="Genomic_DNA"/>
</dbReference>
<keyword evidence="9 10" id="KW-0472">Membrane</keyword>
<reference evidence="11" key="1">
    <citation type="journal article" date="2018" name="Data Brief">
        <title>Genome sequence data from 17 accessions of Ensete ventricosum, a staple food crop for millions in Ethiopia.</title>
        <authorList>
            <person name="Yemataw Z."/>
            <person name="Muzemil S."/>
            <person name="Ambachew D."/>
            <person name="Tripathi L."/>
            <person name="Tesfaye K."/>
            <person name="Chala A."/>
            <person name="Farbos A."/>
            <person name="O'Neill P."/>
            <person name="Moore K."/>
            <person name="Grant M."/>
            <person name="Studholme D.J."/>
        </authorList>
    </citation>
    <scope>NUCLEOTIDE SEQUENCE [LARGE SCALE GENOMIC DNA]</scope>
    <source>
        <tissue evidence="11">Leaf</tissue>
    </source>
</reference>
<dbReference type="GO" id="GO:0009678">
    <property type="term" value="F:diphosphate hydrolysis-driven proton transmembrane transporter activity"/>
    <property type="evidence" value="ECO:0007669"/>
    <property type="project" value="UniProtKB-EC"/>
</dbReference>
<proteinExistence type="predicted"/>
<dbReference type="GO" id="GO:0012505">
    <property type="term" value="C:endomembrane system"/>
    <property type="evidence" value="ECO:0007669"/>
    <property type="project" value="UniProtKB-SubCell"/>
</dbReference>
<keyword evidence="3" id="KW-0813">Transport</keyword>
<evidence type="ECO:0000256" key="5">
    <source>
        <dbReference type="ARBA" id="ARBA00022842"/>
    </source>
</evidence>
<feature type="transmembrane region" description="Helical" evidence="10">
    <location>
        <begin position="125"/>
        <end position="145"/>
    </location>
</feature>
<gene>
    <name evidence="11" type="ORF">BHM03_00001264</name>
</gene>
<dbReference type="GO" id="GO:0004427">
    <property type="term" value="F:inorganic diphosphate phosphatase activity"/>
    <property type="evidence" value="ECO:0007669"/>
    <property type="project" value="InterPro"/>
</dbReference>
<dbReference type="Pfam" id="PF03030">
    <property type="entry name" value="H_PPase"/>
    <property type="match status" value="2"/>
</dbReference>
<evidence type="ECO:0000256" key="6">
    <source>
        <dbReference type="ARBA" id="ARBA00022967"/>
    </source>
</evidence>
<evidence type="ECO:0000256" key="1">
    <source>
        <dbReference type="ARBA" id="ARBA00004127"/>
    </source>
</evidence>
<keyword evidence="8" id="KW-0406">Ion transport</keyword>
<evidence type="ECO:0000256" key="7">
    <source>
        <dbReference type="ARBA" id="ARBA00022989"/>
    </source>
</evidence>
<organism evidence="11">
    <name type="scientific">Ensete ventricosum</name>
    <name type="common">Abyssinian banana</name>
    <name type="synonym">Musa ensete</name>
    <dbReference type="NCBI Taxonomy" id="4639"/>
    <lineage>
        <taxon>Eukaryota</taxon>
        <taxon>Viridiplantae</taxon>
        <taxon>Streptophyta</taxon>
        <taxon>Embryophyta</taxon>
        <taxon>Tracheophyta</taxon>
        <taxon>Spermatophyta</taxon>
        <taxon>Magnoliopsida</taxon>
        <taxon>Liliopsida</taxon>
        <taxon>Zingiberales</taxon>
        <taxon>Musaceae</taxon>
        <taxon>Ensete</taxon>
    </lineage>
</organism>
<accession>A0A445M928</accession>
<dbReference type="PANTHER" id="PTHR31998">
    <property type="entry name" value="K(+)-INSENSITIVE PYROPHOSPHATE-ENERGIZED PROTON PUMP"/>
    <property type="match status" value="1"/>
</dbReference>
<evidence type="ECO:0000256" key="3">
    <source>
        <dbReference type="ARBA" id="ARBA00022448"/>
    </source>
</evidence>
<evidence type="ECO:0000256" key="9">
    <source>
        <dbReference type="ARBA" id="ARBA00023136"/>
    </source>
</evidence>
<evidence type="ECO:0000256" key="2">
    <source>
        <dbReference type="ARBA" id="ARBA00013242"/>
    </source>
</evidence>
<keyword evidence="6" id="KW-1278">Translocase</keyword>
<sequence>MSYSYNYLLGQEISSLPISTSRYILQGIADNVRDVSEMTSDLFGSYAESSCAALVVASISSVGVNHDFPAMCYPLLISSMGIEVCLITTLFATDGWYCNYQLDTLPSTFTIFSFGVTRSRSKAGWYHVPFISLNAATSVIFKLALGNKSVIIPIFATAVSIFVRFSLAAMYGIAVAALGMPSTIATGLAIDAYGNEPQDSGENRCT</sequence>
<dbReference type="Proteomes" id="UP000290560">
    <property type="component" value="Unassembled WGS sequence"/>
</dbReference>